<organism evidence="1 2">
    <name type="scientific">Clostridium tanneri</name>
    <dbReference type="NCBI Taxonomy" id="3037988"/>
    <lineage>
        <taxon>Bacteria</taxon>
        <taxon>Bacillati</taxon>
        <taxon>Bacillota</taxon>
        <taxon>Clostridia</taxon>
        <taxon>Eubacteriales</taxon>
        <taxon>Clostridiaceae</taxon>
        <taxon>Clostridium</taxon>
    </lineage>
</organism>
<protein>
    <submittedName>
        <fullName evidence="1">NAD(P)-binding protein</fullName>
    </submittedName>
</protein>
<sequence>MKVAIMGAGLSGLACAIILEQQGIYPTIFEKRSRVGDRFVNMENIFNILERPVSDSLNYLKDTYGITLKPISEVKEITAHSKNRKGHLKGNFGYSNIRGRHEDSFENQLLLKIKSQIIYNSQCSYNELLKDYSHIVIATGNGEDAASMKNYTQDLQVSIIGATIGGEFNPSHISTWYNNDFAPKGYGYLVPFSQSRAQISIAYPEYIKEDRIDKDELWSRFCQEVQEDVGNNLNITDNFSIKGYKVGICKKPKINNTYFTGNCFGAIMPAYGCGQIPAMLTGIYAALDICRKGSYDELTKPLRQSYEDSLVLRRGLEKLDNDKLDVLVSILNRNLTSRALDKSVEFNFLKLISKFLKPFIRD</sequence>
<dbReference type="Proteomes" id="UP001281656">
    <property type="component" value="Unassembled WGS sequence"/>
</dbReference>
<keyword evidence="2" id="KW-1185">Reference proteome</keyword>
<reference evidence="1 2" key="1">
    <citation type="submission" date="2023-04" db="EMBL/GenBank/DDBJ databases">
        <title>Clostridium tannerae sp. nov., isolated from the fecal material of an alpaca.</title>
        <authorList>
            <person name="Miller S."/>
            <person name="Hendry M."/>
            <person name="King J."/>
            <person name="Sankaranarayanan K."/>
            <person name="Lawson P.A."/>
        </authorList>
    </citation>
    <scope>NUCLEOTIDE SEQUENCE [LARGE SCALE GENOMIC DNA]</scope>
    <source>
        <strain evidence="1 2">A1-XYC3</strain>
    </source>
</reference>
<dbReference type="PRINTS" id="PR00419">
    <property type="entry name" value="ADXRDTASE"/>
</dbReference>
<comment type="caution">
    <text evidence="1">The sequence shown here is derived from an EMBL/GenBank/DDBJ whole genome shotgun (WGS) entry which is preliminary data.</text>
</comment>
<dbReference type="Pfam" id="PF13450">
    <property type="entry name" value="NAD_binding_8"/>
    <property type="match status" value="1"/>
</dbReference>
<dbReference type="PROSITE" id="PS51257">
    <property type="entry name" value="PROKAR_LIPOPROTEIN"/>
    <property type="match status" value="1"/>
</dbReference>
<name>A0ABU4JS49_9CLOT</name>
<dbReference type="EMBL" id="JARUJP010000006">
    <property type="protein sequence ID" value="MDW8800987.1"/>
    <property type="molecule type" value="Genomic_DNA"/>
</dbReference>
<accession>A0ABU4JS49</accession>
<dbReference type="InterPro" id="IPR036188">
    <property type="entry name" value="FAD/NAD-bd_sf"/>
</dbReference>
<evidence type="ECO:0000313" key="2">
    <source>
        <dbReference type="Proteomes" id="UP001281656"/>
    </source>
</evidence>
<dbReference type="SUPFAM" id="SSF51905">
    <property type="entry name" value="FAD/NAD(P)-binding domain"/>
    <property type="match status" value="1"/>
</dbReference>
<dbReference type="RefSeq" id="WP_318797657.1">
    <property type="nucleotide sequence ID" value="NZ_JARUJP010000006.1"/>
</dbReference>
<evidence type="ECO:0000313" key="1">
    <source>
        <dbReference type="EMBL" id="MDW8800987.1"/>
    </source>
</evidence>
<dbReference type="Gene3D" id="3.50.50.60">
    <property type="entry name" value="FAD/NAD(P)-binding domain"/>
    <property type="match status" value="2"/>
</dbReference>
<dbReference type="Gene3D" id="3.30.9.10">
    <property type="entry name" value="D-Amino Acid Oxidase, subunit A, domain 2"/>
    <property type="match status" value="1"/>
</dbReference>
<proteinExistence type="predicted"/>
<gene>
    <name evidence="1" type="ORF">P8V03_07445</name>
</gene>